<comment type="caution">
    <text evidence="2">The sequence shown here is derived from an EMBL/GenBank/DDBJ whole genome shotgun (WGS) entry which is preliminary data.</text>
</comment>
<gene>
    <name evidence="2" type="ORF">TI39_contig4112g00006</name>
</gene>
<dbReference type="Proteomes" id="UP000033647">
    <property type="component" value="Unassembled WGS sequence"/>
</dbReference>
<proteinExistence type="predicted"/>
<evidence type="ECO:0000313" key="3">
    <source>
        <dbReference type="Proteomes" id="UP000033647"/>
    </source>
</evidence>
<dbReference type="STRING" id="1047168.A0A0F4GDS2"/>
<evidence type="ECO:0000256" key="1">
    <source>
        <dbReference type="SAM" id="MobiDB-lite"/>
    </source>
</evidence>
<sequence>MLSTCKNIQSLFLDCTFYRYTTPDDLANTFYRTAHVFLEALCDAKGDIDDAVDVIRLAEWNYNRTRVKADKESTTVEGSTEDGSAKEGSAKEGSAKAGSAKYRPAENVEQEFNQALSDLLQARCRRR</sequence>
<reference evidence="2 3" key="1">
    <citation type="submission" date="2015-03" db="EMBL/GenBank/DDBJ databases">
        <title>RNA-seq based gene annotation and comparative genomics of four Zymoseptoria species reveal species-specific pathogenicity related genes and transposable element activity.</title>
        <authorList>
            <person name="Grandaubert J."/>
            <person name="Bhattacharyya A."/>
            <person name="Stukenbrock E.H."/>
        </authorList>
    </citation>
    <scope>NUCLEOTIDE SEQUENCE [LARGE SCALE GENOMIC DNA]</scope>
    <source>
        <strain evidence="2 3">Zb18110</strain>
    </source>
</reference>
<dbReference type="AlphaFoldDB" id="A0A0F4GDS2"/>
<name>A0A0F4GDS2_9PEZI</name>
<organism evidence="2 3">
    <name type="scientific">Zymoseptoria brevis</name>
    <dbReference type="NCBI Taxonomy" id="1047168"/>
    <lineage>
        <taxon>Eukaryota</taxon>
        <taxon>Fungi</taxon>
        <taxon>Dikarya</taxon>
        <taxon>Ascomycota</taxon>
        <taxon>Pezizomycotina</taxon>
        <taxon>Dothideomycetes</taxon>
        <taxon>Dothideomycetidae</taxon>
        <taxon>Mycosphaerellales</taxon>
        <taxon>Mycosphaerellaceae</taxon>
        <taxon>Zymoseptoria</taxon>
    </lineage>
</organism>
<evidence type="ECO:0000313" key="2">
    <source>
        <dbReference type="EMBL" id="KJX95459.1"/>
    </source>
</evidence>
<protein>
    <submittedName>
        <fullName evidence="2">Uncharacterized protein</fullName>
    </submittedName>
</protein>
<accession>A0A0F4GDS2</accession>
<keyword evidence="3" id="KW-1185">Reference proteome</keyword>
<feature type="compositionally biased region" description="Basic and acidic residues" evidence="1">
    <location>
        <begin position="83"/>
        <end position="94"/>
    </location>
</feature>
<dbReference type="EMBL" id="LAFY01004072">
    <property type="protein sequence ID" value="KJX95459.1"/>
    <property type="molecule type" value="Genomic_DNA"/>
</dbReference>
<feature type="region of interest" description="Disordered" evidence="1">
    <location>
        <begin position="68"/>
        <end position="104"/>
    </location>
</feature>